<evidence type="ECO:0000256" key="3">
    <source>
        <dbReference type="ARBA" id="ARBA00022898"/>
    </source>
</evidence>
<dbReference type="PANTHER" id="PTHR43525">
    <property type="entry name" value="PROTEIN MALY"/>
    <property type="match status" value="1"/>
</dbReference>
<name>A0A1Y4QK27_9FIRM</name>
<dbReference type="PANTHER" id="PTHR43525:SF1">
    <property type="entry name" value="PROTEIN MALY"/>
    <property type="match status" value="1"/>
</dbReference>
<dbReference type="Gene3D" id="3.40.640.10">
    <property type="entry name" value="Type I PLP-dependent aspartate aminotransferase-like (Major domain)"/>
    <property type="match status" value="1"/>
</dbReference>
<evidence type="ECO:0000256" key="1">
    <source>
        <dbReference type="ARBA" id="ARBA00001933"/>
    </source>
</evidence>
<dbReference type="GO" id="GO:0047804">
    <property type="term" value="F:cysteine-S-conjugate beta-lyase activity"/>
    <property type="evidence" value="ECO:0007669"/>
    <property type="project" value="UniProtKB-EC"/>
</dbReference>
<evidence type="ECO:0000313" key="7">
    <source>
        <dbReference type="EMBL" id="OUQ05351.1"/>
    </source>
</evidence>
<dbReference type="InterPro" id="IPR027619">
    <property type="entry name" value="C-S_lyase_PatB-like"/>
</dbReference>
<dbReference type="GO" id="GO:0030170">
    <property type="term" value="F:pyridoxal phosphate binding"/>
    <property type="evidence" value="ECO:0007669"/>
    <property type="project" value="InterPro"/>
</dbReference>
<dbReference type="EMBL" id="NFLB01000006">
    <property type="protein sequence ID" value="OUQ05351.1"/>
    <property type="molecule type" value="Genomic_DNA"/>
</dbReference>
<dbReference type="Proteomes" id="UP000196258">
    <property type="component" value="Unassembled WGS sequence"/>
</dbReference>
<dbReference type="SUPFAM" id="SSF53383">
    <property type="entry name" value="PLP-dependent transferases"/>
    <property type="match status" value="1"/>
</dbReference>
<evidence type="ECO:0000256" key="2">
    <source>
        <dbReference type="ARBA" id="ARBA00012224"/>
    </source>
</evidence>
<accession>A0A1Y4QK27</accession>
<dbReference type="InterPro" id="IPR015421">
    <property type="entry name" value="PyrdxlP-dep_Trfase_major"/>
</dbReference>
<sequence length="452" mass="52569">MKYDFSKITNRYNTNSLKWDVKDHELPMWVADMDFEVAPEIKNALLKRVEHGIFGYNVVSDEFYQSIQNWWLKYHHFKLERNWLMFCTGVVPAISSIVRKLTTVGENILIQAPVYNIFYNSILNNGRNVLSSDLIYDGKEYHIDFDDLEQKLSLPQTTMMILCNPHNPIGKIWDYDTLKRIGELCKKHHVIVVSDEIHCDITAPDKEYIPFASVNQTNRDLSITCISPTKAFNLAGLQVACISVANPVLYQKVNRAINTDEIAEPNSFAIFATVAAFNHGKAWLDELRKYIDTNKKIVVDYLQKYIPELYVIPSEATYLLWIDCSKICQNSVELVQYIREKTGLYLSDGLEYGKNGRSFIRVNIACNQERVMDGLKRLQKGIELYQTRSISFDKLHEFEDMINLELLYNKTTKEIMDQYYLQKNNQIENEFMLTQMEMQTIDSLVGIVSEEM</sequence>
<dbReference type="Pfam" id="PF00155">
    <property type="entry name" value="Aminotran_1_2"/>
    <property type="match status" value="1"/>
</dbReference>
<dbReference type="CDD" id="cd00609">
    <property type="entry name" value="AAT_like"/>
    <property type="match status" value="1"/>
</dbReference>
<dbReference type="NCBIfam" id="TIGR04350">
    <property type="entry name" value="C_S_lyase_PatB"/>
    <property type="match status" value="1"/>
</dbReference>
<reference evidence="8" key="1">
    <citation type="submission" date="2017-04" db="EMBL/GenBank/DDBJ databases">
        <title>Function of individual gut microbiota members based on whole genome sequencing of pure cultures obtained from chicken caecum.</title>
        <authorList>
            <person name="Medvecky M."/>
            <person name="Cejkova D."/>
            <person name="Polansky O."/>
            <person name="Karasova D."/>
            <person name="Kubasova T."/>
            <person name="Cizek A."/>
            <person name="Rychlik I."/>
        </authorList>
    </citation>
    <scope>NUCLEOTIDE SEQUENCE [LARGE SCALE GENOMIC DNA]</scope>
    <source>
        <strain evidence="8">An149</strain>
    </source>
</reference>
<evidence type="ECO:0000256" key="4">
    <source>
        <dbReference type="ARBA" id="ARBA00023239"/>
    </source>
</evidence>
<protein>
    <recommendedName>
        <fullName evidence="2">cysteine-S-conjugate beta-lyase</fullName>
        <ecNumber evidence="2">4.4.1.13</ecNumber>
    </recommendedName>
</protein>
<dbReference type="Gene3D" id="3.90.1150.10">
    <property type="entry name" value="Aspartate Aminotransferase, domain 1"/>
    <property type="match status" value="1"/>
</dbReference>
<comment type="similarity">
    <text evidence="5">Belongs to the class-II pyridoxal-phosphate-dependent aminotransferase family. MalY/PatB cystathionine beta-lyase subfamily.</text>
</comment>
<gene>
    <name evidence="7" type="ORF">B5E91_06790</name>
</gene>
<dbReference type="InterPro" id="IPR004839">
    <property type="entry name" value="Aminotransferase_I/II_large"/>
</dbReference>
<proteinExistence type="inferred from homology"/>
<dbReference type="InterPro" id="IPR051798">
    <property type="entry name" value="Class-II_PLP-Dep_Aminotrans"/>
</dbReference>
<dbReference type="EC" id="4.4.1.13" evidence="2"/>
<organism evidence="7 8">
    <name type="scientific">Thomasclavelia spiroformis</name>
    <dbReference type="NCBI Taxonomy" id="29348"/>
    <lineage>
        <taxon>Bacteria</taxon>
        <taxon>Bacillati</taxon>
        <taxon>Bacillota</taxon>
        <taxon>Erysipelotrichia</taxon>
        <taxon>Erysipelotrichales</taxon>
        <taxon>Coprobacillaceae</taxon>
        <taxon>Thomasclavelia</taxon>
    </lineage>
</organism>
<dbReference type="AlphaFoldDB" id="A0A1Y4QK27"/>
<keyword evidence="4 7" id="KW-0456">Lyase</keyword>
<dbReference type="InterPro" id="IPR015422">
    <property type="entry name" value="PyrdxlP-dep_Trfase_small"/>
</dbReference>
<dbReference type="RefSeq" id="WP_087256297.1">
    <property type="nucleotide sequence ID" value="NZ_CAMMFM010000005.1"/>
</dbReference>
<feature type="domain" description="Aminotransferase class I/classII large" evidence="6">
    <location>
        <begin position="37"/>
        <end position="376"/>
    </location>
</feature>
<evidence type="ECO:0000256" key="5">
    <source>
        <dbReference type="ARBA" id="ARBA00037974"/>
    </source>
</evidence>
<dbReference type="InterPro" id="IPR015424">
    <property type="entry name" value="PyrdxlP-dep_Trfase"/>
</dbReference>
<comment type="cofactor">
    <cofactor evidence="1">
        <name>pyridoxal 5'-phosphate</name>
        <dbReference type="ChEBI" id="CHEBI:597326"/>
    </cofactor>
</comment>
<evidence type="ECO:0000259" key="6">
    <source>
        <dbReference type="Pfam" id="PF00155"/>
    </source>
</evidence>
<evidence type="ECO:0000313" key="8">
    <source>
        <dbReference type="Proteomes" id="UP000196258"/>
    </source>
</evidence>
<keyword evidence="3" id="KW-0663">Pyridoxal phosphate</keyword>
<comment type="caution">
    <text evidence="7">The sequence shown here is derived from an EMBL/GenBank/DDBJ whole genome shotgun (WGS) entry which is preliminary data.</text>
</comment>